<gene>
    <name evidence="2" type="ORF">FOL46_002131</name>
</gene>
<feature type="region of interest" description="Disordered" evidence="1">
    <location>
        <begin position="116"/>
        <end position="138"/>
    </location>
</feature>
<dbReference type="EMBL" id="JABANN010000167">
    <property type="protein sequence ID" value="KAF4668144.1"/>
    <property type="molecule type" value="Genomic_DNA"/>
</dbReference>
<feature type="region of interest" description="Disordered" evidence="1">
    <location>
        <begin position="536"/>
        <end position="571"/>
    </location>
</feature>
<feature type="region of interest" description="Disordered" evidence="1">
    <location>
        <begin position="440"/>
        <end position="463"/>
    </location>
</feature>
<sequence>MTDHHSPRRCPGEAGIGTTPLQQLSRLACSNLMQGLLGAISAVDGIRARLTFPPSLRDDASTKLDNDAVDGDDTDWMMNELIFLEQTLADHALAVSSLTDKVRVLLDISEDRHYHHHLSSQQPNGMAGPAHSVSDVSPVLEKSSCEVLKSTTHDRKSAAPQVGEGCPALGRGHRADEEGIPAPRLSCGDNSPASTVIVIDDEPPVEEAPAPPPPRPQASPESSHESHPPEPVRLSKVRLAAKKRRRKARARQRQRAIMELVNREKAGEDLSEFEVDVLESFLNDEVPLPPSGLPPELLRMARELCEEWERQQMQQEDKLEEVEYFMMDLADARQIEEGAAARRNGVPTDATGAPDRRQQQILPSAALGVPEPAISRPSTSSHLPAEDENLTAIADASRGESGSGIIYPHDRGGIPVWNEWETLGQVAWKIEDMLEEVVPPPAATKRDRPSGITDARPPRVRRAGSGEMKIEIRRTLKAVREGVDSLPRRPSANQRLLELRSVMDCLEDSMYSAGENDPSAPPRAVVDMLRATLEKMWPRSSAQNECRPSSERRPPPKRRGRTGIREIIIPG</sequence>
<proteinExistence type="predicted"/>
<feature type="region of interest" description="Disordered" evidence="1">
    <location>
        <begin position="151"/>
        <end position="253"/>
    </location>
</feature>
<feature type="compositionally biased region" description="Basic residues" evidence="1">
    <location>
        <begin position="235"/>
        <end position="253"/>
    </location>
</feature>
<dbReference type="AlphaFoldDB" id="A0A7J6M9E5"/>
<name>A0A7J6M9E5_PEROL</name>
<comment type="caution">
    <text evidence="2">The sequence shown here is derived from an EMBL/GenBank/DDBJ whole genome shotgun (WGS) entry which is preliminary data.</text>
</comment>
<protein>
    <submittedName>
        <fullName evidence="2">Uncharacterized protein</fullName>
    </submittedName>
</protein>
<evidence type="ECO:0000256" key="1">
    <source>
        <dbReference type="SAM" id="MobiDB-lite"/>
    </source>
</evidence>
<feature type="region of interest" description="Disordered" evidence="1">
    <location>
        <begin position="363"/>
        <end position="385"/>
    </location>
</feature>
<evidence type="ECO:0000313" key="3">
    <source>
        <dbReference type="Proteomes" id="UP000572268"/>
    </source>
</evidence>
<accession>A0A7J6M9E5</accession>
<organism evidence="2 3">
    <name type="scientific">Perkinsus olseni</name>
    <name type="common">Perkinsus atlanticus</name>
    <dbReference type="NCBI Taxonomy" id="32597"/>
    <lineage>
        <taxon>Eukaryota</taxon>
        <taxon>Sar</taxon>
        <taxon>Alveolata</taxon>
        <taxon>Perkinsozoa</taxon>
        <taxon>Perkinsea</taxon>
        <taxon>Perkinsida</taxon>
        <taxon>Perkinsidae</taxon>
        <taxon>Perkinsus</taxon>
    </lineage>
</organism>
<evidence type="ECO:0000313" key="2">
    <source>
        <dbReference type="EMBL" id="KAF4668144.1"/>
    </source>
</evidence>
<dbReference type="Proteomes" id="UP000572268">
    <property type="component" value="Unassembled WGS sequence"/>
</dbReference>
<reference evidence="2 3" key="1">
    <citation type="submission" date="2020-04" db="EMBL/GenBank/DDBJ databases">
        <title>Perkinsus olseni comparative genomics.</title>
        <authorList>
            <person name="Bogema D.R."/>
        </authorList>
    </citation>
    <scope>NUCLEOTIDE SEQUENCE [LARGE SCALE GENOMIC DNA]</scope>
    <source>
        <strain evidence="2">ATCC PRA-31</strain>
    </source>
</reference>